<reference evidence="1" key="1">
    <citation type="journal article" date="2021" name="Environ. Microbiol.">
        <title>Gene family expansions and transcriptome signatures uncover fungal adaptations to wood decay.</title>
        <authorList>
            <person name="Hage H."/>
            <person name="Miyauchi S."/>
            <person name="Viragh M."/>
            <person name="Drula E."/>
            <person name="Min B."/>
            <person name="Chaduli D."/>
            <person name="Navarro D."/>
            <person name="Favel A."/>
            <person name="Norest M."/>
            <person name="Lesage-Meessen L."/>
            <person name="Balint B."/>
            <person name="Merenyi Z."/>
            <person name="de Eugenio L."/>
            <person name="Morin E."/>
            <person name="Martinez A.T."/>
            <person name="Baldrian P."/>
            <person name="Stursova M."/>
            <person name="Martinez M.J."/>
            <person name="Novotny C."/>
            <person name="Magnuson J.K."/>
            <person name="Spatafora J.W."/>
            <person name="Maurice S."/>
            <person name="Pangilinan J."/>
            <person name="Andreopoulos W."/>
            <person name="LaButti K."/>
            <person name="Hundley H."/>
            <person name="Na H."/>
            <person name="Kuo A."/>
            <person name="Barry K."/>
            <person name="Lipzen A."/>
            <person name="Henrissat B."/>
            <person name="Riley R."/>
            <person name="Ahrendt S."/>
            <person name="Nagy L.G."/>
            <person name="Grigoriev I.V."/>
            <person name="Martin F."/>
            <person name="Rosso M.N."/>
        </authorList>
    </citation>
    <scope>NUCLEOTIDE SEQUENCE</scope>
    <source>
        <strain evidence="1">CBS 384.51</strain>
    </source>
</reference>
<sequence length="434" mass="47083">MCNDTHEPTDFSKAQIHRHGGVDSNLRPDILEIIEAKIDELSSDLRELSLSIHENPELGFEERHAHDILTGYIEKHGFDVTRHYKLETAWRATYTHGTGGLTLGINSEMDALPNIGHACGHNLIAVSGIAMACSVKAVMEKYDVSGTIILLGTPAEEAGGGKALLLEKGAYEGIDVCVMTHPVSGPPSSAILISSLARSSLDVTYNGKPAHAGNAPWEGKNALDAAVLAYTNVSLLRQQLKPDHRVHGIIKGDNWVVNVIPDNAKMEWLIRAPTAAEVESATERIRNCLEAAAIATGCRATFTVPDPAYKELRNNEPLAKAFDDVYSNQYKFGPTMWIPTPSGASTDFGNVSFEIPSVHPMFAIPTDPGQTNHTAGFTRASSTSEAHTLALNTCKALACVGMRVLMDEGFYREVRKSFEKDVELRKGRGRSGRA</sequence>
<proteinExistence type="predicted"/>
<comment type="caution">
    <text evidence="1">The sequence shown here is derived from an EMBL/GenBank/DDBJ whole genome shotgun (WGS) entry which is preliminary data.</text>
</comment>
<evidence type="ECO:0000313" key="2">
    <source>
        <dbReference type="Proteomes" id="UP001055072"/>
    </source>
</evidence>
<dbReference type="EMBL" id="MU274904">
    <property type="protein sequence ID" value="KAI0092136.1"/>
    <property type="molecule type" value="Genomic_DNA"/>
</dbReference>
<keyword evidence="2" id="KW-1185">Reference proteome</keyword>
<evidence type="ECO:0000313" key="1">
    <source>
        <dbReference type="EMBL" id="KAI0092136.1"/>
    </source>
</evidence>
<name>A0ACB8UD06_9APHY</name>
<dbReference type="Proteomes" id="UP001055072">
    <property type="component" value="Unassembled WGS sequence"/>
</dbReference>
<accession>A0ACB8UD06</accession>
<protein>
    <submittedName>
        <fullName evidence="1">Uncharacterized protein</fullName>
    </submittedName>
</protein>
<organism evidence="1 2">
    <name type="scientific">Irpex rosettiformis</name>
    <dbReference type="NCBI Taxonomy" id="378272"/>
    <lineage>
        <taxon>Eukaryota</taxon>
        <taxon>Fungi</taxon>
        <taxon>Dikarya</taxon>
        <taxon>Basidiomycota</taxon>
        <taxon>Agaricomycotina</taxon>
        <taxon>Agaricomycetes</taxon>
        <taxon>Polyporales</taxon>
        <taxon>Irpicaceae</taxon>
        <taxon>Irpex</taxon>
    </lineage>
</organism>
<gene>
    <name evidence="1" type="ORF">BDY19DRAFT_581359</name>
</gene>